<organism evidence="1 2">
    <name type="scientific">Cereibacter azotoformans</name>
    <dbReference type="NCBI Taxonomy" id="43057"/>
    <lineage>
        <taxon>Bacteria</taxon>
        <taxon>Pseudomonadati</taxon>
        <taxon>Pseudomonadota</taxon>
        <taxon>Alphaproteobacteria</taxon>
        <taxon>Rhodobacterales</taxon>
        <taxon>Paracoccaceae</taxon>
        <taxon>Cereibacter</taxon>
    </lineage>
</organism>
<proteinExistence type="predicted"/>
<comment type="caution">
    <text evidence="1">The sequence shown here is derived from an EMBL/GenBank/DDBJ whole genome shotgun (WGS) entry which is preliminary data.</text>
</comment>
<keyword evidence="2" id="KW-1185">Reference proteome</keyword>
<accession>A0A2T5JLM5</accession>
<dbReference type="OrthoDB" id="8265479at2"/>
<gene>
    <name evidence="1" type="ORF">C8J28_13821</name>
</gene>
<evidence type="ECO:0000313" key="2">
    <source>
        <dbReference type="Proteomes" id="UP000244060"/>
    </source>
</evidence>
<reference evidence="1 2" key="1">
    <citation type="submission" date="2018-04" db="EMBL/GenBank/DDBJ databases">
        <title>Genomic Encyclopedia of Type Strains, Phase III (KMG-III): the genomes of soil and plant-associated and newly described type strains.</title>
        <authorList>
            <person name="Whitman W."/>
        </authorList>
    </citation>
    <scope>NUCLEOTIDE SEQUENCE [LARGE SCALE GENOMIC DNA]</scope>
    <source>
        <strain evidence="1 2">KA25</strain>
    </source>
</reference>
<sequence>MAYTFPLTRADFFAGLTIETCTFDLPEVVEISRTAAGEVLTADLGPRLWRGRITLPFLTHAEAEAVKAKLHLVRGGGASLLVYPPQKPAPVIDPTGAVLGGASPAINALSANREMKLEGLPVGYRISEGDFLSFAYGSNPTRRALHQAVTAGTASGSGITNFFEVVPAIRPGAAIGAAVTLIKPYCKAVVIPGSVNPGIAAGLYTSGISFAWQQTLR</sequence>
<dbReference type="AlphaFoldDB" id="A0A2T5JLM5"/>
<protein>
    <submittedName>
        <fullName evidence="1">Uncharacterized protein</fullName>
    </submittedName>
</protein>
<dbReference type="RefSeq" id="WP_101340806.1">
    <property type="nucleotide sequence ID" value="NZ_CP090021.1"/>
</dbReference>
<dbReference type="Proteomes" id="UP000244060">
    <property type="component" value="Unassembled WGS sequence"/>
</dbReference>
<dbReference type="EMBL" id="QAOT01000038">
    <property type="protein sequence ID" value="PTR07786.1"/>
    <property type="molecule type" value="Genomic_DNA"/>
</dbReference>
<name>A0A2T5JLM5_9RHOB</name>
<evidence type="ECO:0000313" key="1">
    <source>
        <dbReference type="EMBL" id="PTR07786.1"/>
    </source>
</evidence>